<comment type="caution">
    <text evidence="2">The sequence shown here is derived from an EMBL/GenBank/DDBJ whole genome shotgun (WGS) entry which is preliminary data.</text>
</comment>
<organism evidence="2 3">
    <name type="scientific">Roseospira marina</name>
    <dbReference type="NCBI Taxonomy" id="140057"/>
    <lineage>
        <taxon>Bacteria</taxon>
        <taxon>Pseudomonadati</taxon>
        <taxon>Pseudomonadota</taxon>
        <taxon>Alphaproteobacteria</taxon>
        <taxon>Rhodospirillales</taxon>
        <taxon>Rhodospirillaceae</taxon>
        <taxon>Roseospira</taxon>
    </lineage>
</organism>
<evidence type="ECO:0000313" key="2">
    <source>
        <dbReference type="EMBL" id="KAA5607359.1"/>
    </source>
</evidence>
<dbReference type="AlphaFoldDB" id="A0A5M6IHS6"/>
<reference evidence="2 3" key="1">
    <citation type="submission" date="2019-09" db="EMBL/GenBank/DDBJ databases">
        <title>Genome sequence of Roseospira marina, one of the more divergent members of the non-sulfur purple photosynthetic bacterial family, the Rhodospirillaceae.</title>
        <authorList>
            <person name="Meyer T."/>
            <person name="Kyndt J."/>
        </authorList>
    </citation>
    <scope>NUCLEOTIDE SEQUENCE [LARGE SCALE GENOMIC DNA]</scope>
    <source>
        <strain evidence="2 3">DSM 15113</strain>
    </source>
</reference>
<dbReference type="InterPro" id="IPR036866">
    <property type="entry name" value="RibonucZ/Hydroxyglut_hydro"/>
</dbReference>
<sequence>MGCWVKFWGVRGSIPCPTPDHIIYGGNTSCVEVHFDGHHIALDAGTGLRLLGKAWRAHEVKKATLLMTHTHWDHIIGFPFFAPAYCADFALDILAGHVAKNGGIRRLFSSHMSDPMFPVPLDSMHSTMTFQDFQPGDTFVLEDAVTVRTAPLNHPNMATGYRLEYGDLAICYVTDTEHVPGHPDPNVLRLIDGADLVIYDSTYTDEEFHAKIGWGHSTWQEGIRLCQQAGAKRLVVFHHEPEHDDAFMGRVEDDVRQRWSDALVAREGMTVTLRA</sequence>
<dbReference type="Pfam" id="PF12706">
    <property type="entry name" value="Lactamase_B_2"/>
    <property type="match status" value="1"/>
</dbReference>
<accession>A0A5M6IHS6</accession>
<proteinExistence type="predicted"/>
<dbReference type="EMBL" id="VWPJ01000001">
    <property type="protein sequence ID" value="KAA5607359.1"/>
    <property type="molecule type" value="Genomic_DNA"/>
</dbReference>
<name>A0A5M6IHS6_9PROT</name>
<dbReference type="PANTHER" id="PTHR42663">
    <property type="entry name" value="HYDROLASE C777.06C-RELATED-RELATED"/>
    <property type="match status" value="1"/>
</dbReference>
<dbReference type="Proteomes" id="UP000324065">
    <property type="component" value="Unassembled WGS sequence"/>
</dbReference>
<dbReference type="OrthoDB" id="9803916at2"/>
<dbReference type="InterPro" id="IPR001279">
    <property type="entry name" value="Metallo-B-lactamas"/>
</dbReference>
<evidence type="ECO:0000259" key="1">
    <source>
        <dbReference type="Pfam" id="PF12706"/>
    </source>
</evidence>
<gene>
    <name evidence="2" type="ORF">F1188_00920</name>
</gene>
<dbReference type="RefSeq" id="WP_150060495.1">
    <property type="nucleotide sequence ID" value="NZ_JACHII010000001.1"/>
</dbReference>
<dbReference type="PANTHER" id="PTHR42663:SF4">
    <property type="entry name" value="SLL1036 PROTEIN"/>
    <property type="match status" value="1"/>
</dbReference>
<keyword evidence="3" id="KW-1185">Reference proteome</keyword>
<dbReference type="CDD" id="cd07715">
    <property type="entry name" value="TaR3-like_MBL-fold"/>
    <property type="match status" value="1"/>
</dbReference>
<protein>
    <submittedName>
        <fullName evidence="2">MBL fold metallo-hydrolase</fullName>
    </submittedName>
</protein>
<dbReference type="Gene3D" id="3.60.15.10">
    <property type="entry name" value="Ribonuclease Z/Hydroxyacylglutathione hydrolase-like"/>
    <property type="match status" value="1"/>
</dbReference>
<dbReference type="SUPFAM" id="SSF56281">
    <property type="entry name" value="Metallo-hydrolase/oxidoreductase"/>
    <property type="match status" value="1"/>
</dbReference>
<feature type="domain" description="Metallo-beta-lactamase" evidence="1">
    <location>
        <begin position="39"/>
        <end position="239"/>
    </location>
</feature>
<evidence type="ECO:0000313" key="3">
    <source>
        <dbReference type="Proteomes" id="UP000324065"/>
    </source>
</evidence>
<keyword evidence="2" id="KW-0378">Hydrolase</keyword>
<dbReference type="GO" id="GO:0016787">
    <property type="term" value="F:hydrolase activity"/>
    <property type="evidence" value="ECO:0007669"/>
    <property type="project" value="UniProtKB-KW"/>
</dbReference>